<dbReference type="InterPro" id="IPR023393">
    <property type="entry name" value="START-like_dom_sf"/>
</dbReference>
<dbReference type="EMBL" id="SMLD01000031">
    <property type="protein sequence ID" value="TDE54641.1"/>
    <property type="molecule type" value="Genomic_DNA"/>
</dbReference>
<name>A0A4R5FNR9_9ACTN</name>
<dbReference type="Proteomes" id="UP000295136">
    <property type="component" value="Unassembled WGS sequence"/>
</dbReference>
<reference evidence="1 2" key="1">
    <citation type="submission" date="2019-03" db="EMBL/GenBank/DDBJ databases">
        <title>Draft genome sequences of novel Actinobacteria.</title>
        <authorList>
            <person name="Sahin N."/>
            <person name="Ay H."/>
            <person name="Saygin H."/>
        </authorList>
    </citation>
    <scope>NUCLEOTIDE SEQUENCE [LARGE SCALE GENOMIC DNA]</scope>
    <source>
        <strain evidence="1 2">6K102</strain>
    </source>
</reference>
<accession>A0A4R5FNR9</accession>
<sequence length="153" mass="17665">MLIAQVTETINCAPDDLLSFVMDPEKYAEVDRKIRPVTWVHRNDNVCEFGFRPGLAGLPAPPAVSRMQLTPGRRVDIVLAPPPANRLTRLLSDFDASFVCTPTQGGTELVRTLRFHFRPWIRWIAEPLLRRWLINDVQDEVRQAKYYLEHRVT</sequence>
<dbReference type="RefSeq" id="WP_132630824.1">
    <property type="nucleotide sequence ID" value="NZ_SMLD01000031.1"/>
</dbReference>
<dbReference type="SUPFAM" id="SSF55961">
    <property type="entry name" value="Bet v1-like"/>
    <property type="match status" value="1"/>
</dbReference>
<keyword evidence="2" id="KW-1185">Reference proteome</keyword>
<organism evidence="1 2">
    <name type="scientific">Nonomuraea mesophila</name>
    <dbReference type="NCBI Taxonomy" id="2530382"/>
    <lineage>
        <taxon>Bacteria</taxon>
        <taxon>Bacillati</taxon>
        <taxon>Actinomycetota</taxon>
        <taxon>Actinomycetes</taxon>
        <taxon>Streptosporangiales</taxon>
        <taxon>Streptosporangiaceae</taxon>
        <taxon>Nonomuraea</taxon>
    </lineage>
</organism>
<comment type="caution">
    <text evidence="1">The sequence shown here is derived from an EMBL/GenBank/DDBJ whole genome shotgun (WGS) entry which is preliminary data.</text>
</comment>
<dbReference type="AlphaFoldDB" id="A0A4R5FNR9"/>
<protein>
    <submittedName>
        <fullName evidence="1">SRPBCC family protein</fullName>
    </submittedName>
</protein>
<dbReference type="InterPro" id="IPR019587">
    <property type="entry name" value="Polyketide_cyclase/dehydratase"/>
</dbReference>
<evidence type="ECO:0000313" key="2">
    <source>
        <dbReference type="Proteomes" id="UP000295136"/>
    </source>
</evidence>
<dbReference type="Gene3D" id="3.30.530.20">
    <property type="match status" value="1"/>
</dbReference>
<evidence type="ECO:0000313" key="1">
    <source>
        <dbReference type="EMBL" id="TDE54641.1"/>
    </source>
</evidence>
<gene>
    <name evidence="1" type="ORF">E1295_14690</name>
</gene>
<dbReference type="CDD" id="cd07812">
    <property type="entry name" value="SRPBCC"/>
    <property type="match status" value="1"/>
</dbReference>
<dbReference type="Pfam" id="PF10604">
    <property type="entry name" value="Polyketide_cyc2"/>
    <property type="match status" value="1"/>
</dbReference>
<proteinExistence type="predicted"/>